<dbReference type="EMBL" id="MGKW01000019">
    <property type="protein sequence ID" value="OGN34061.1"/>
    <property type="molecule type" value="Genomic_DNA"/>
</dbReference>
<comment type="caution">
    <text evidence="1">The sequence shown here is derived from an EMBL/GenBank/DDBJ whole genome shotgun (WGS) entry which is preliminary data.</text>
</comment>
<accession>A0A1F8H912</accession>
<reference evidence="1 2" key="1">
    <citation type="journal article" date="2016" name="Nat. Commun.">
        <title>Thousands of microbial genomes shed light on interconnected biogeochemical processes in an aquifer system.</title>
        <authorList>
            <person name="Anantharaman K."/>
            <person name="Brown C.T."/>
            <person name="Hug L.A."/>
            <person name="Sharon I."/>
            <person name="Castelle C.J."/>
            <person name="Probst A.J."/>
            <person name="Thomas B.C."/>
            <person name="Singh A."/>
            <person name="Wilkins M.J."/>
            <person name="Karaoz U."/>
            <person name="Brodie E.L."/>
            <person name="Williams K.H."/>
            <person name="Hubbard S.S."/>
            <person name="Banfield J.F."/>
        </authorList>
    </citation>
    <scope>NUCLEOTIDE SEQUENCE [LARGE SCALE GENOMIC DNA]</scope>
</reference>
<proteinExistence type="predicted"/>
<organism evidence="1 2">
    <name type="scientific">Candidatus Yanofskybacteria bacterium RIFCSPLOWO2_02_FULL_47_9b</name>
    <dbReference type="NCBI Taxonomy" id="1802708"/>
    <lineage>
        <taxon>Bacteria</taxon>
        <taxon>Candidatus Yanofskyibacteriota</taxon>
    </lineage>
</organism>
<evidence type="ECO:0000313" key="1">
    <source>
        <dbReference type="EMBL" id="OGN34061.1"/>
    </source>
</evidence>
<dbReference type="Proteomes" id="UP000178155">
    <property type="component" value="Unassembled WGS sequence"/>
</dbReference>
<protein>
    <submittedName>
        <fullName evidence="1">Uncharacterized protein</fullName>
    </submittedName>
</protein>
<gene>
    <name evidence="1" type="ORF">A3I39_01655</name>
</gene>
<sequence length="304" mass="34328">MALRQETGGGRSVSRGYEVARRDLATQGEMLEMSGVPVDSEKRIKASEYSGKPGYAAEEVARDNAYVLSKQQEFHQEYCNKHGKLSFERYLIESKRNEAEQLEVLKTALFSKFFGDRAMVCRTALYDDIENGVDNIIVDLESGQPICAVDELSEDKADFSDLPMESGPKEILRVGAWFRKMIDRSNVLREKASKIEHVNVCGGASIKYGVSYRNENKIPALRQMSNIPKFLITLPPSIIRKAMDTYSSQGTKTPQERAVVDIILKELVAEAEIYMGNRDMPENMKIQLKTAHAFLTKERELAKE</sequence>
<dbReference type="AlphaFoldDB" id="A0A1F8H912"/>
<name>A0A1F8H912_9BACT</name>
<evidence type="ECO:0000313" key="2">
    <source>
        <dbReference type="Proteomes" id="UP000178155"/>
    </source>
</evidence>